<name>A0A3Q0J8H9_DIACI</name>
<sequence length="240" mass="27464">MYKRWASFNDVPVVLVGNKTDQVGDRMVSTEDGTRRCREIGCLCFHEISIRESIDQVSPTFYVSRATQMSRRSFNMGTKNLRRRRWADAEGVEKKTNQTENGEVVPFRDRASTDGHLLSKARKWRYPLLSPSSSHASPPEPQEKHNTDRRMSISMRGANARRRWADAEGVEKKTNQTENGEVVPFRDRASTDGHLLSKARKWRYPLLSPSSSHASPPEPQEKHNTDRRMSISMRGANASY</sequence>
<feature type="compositionally biased region" description="Low complexity" evidence="5">
    <location>
        <begin position="205"/>
        <end position="215"/>
    </location>
</feature>
<dbReference type="GO" id="GO:0003925">
    <property type="term" value="F:G protein activity"/>
    <property type="evidence" value="ECO:0007669"/>
    <property type="project" value="UniProtKB-EC"/>
</dbReference>
<evidence type="ECO:0000256" key="1">
    <source>
        <dbReference type="ARBA" id="ARBA00008344"/>
    </source>
</evidence>
<dbReference type="InterPro" id="IPR051065">
    <property type="entry name" value="Ras-related_GTPase"/>
</dbReference>
<feature type="compositionally biased region" description="Basic and acidic residues" evidence="5">
    <location>
        <begin position="163"/>
        <end position="175"/>
    </location>
</feature>
<dbReference type="InterPro" id="IPR001806">
    <property type="entry name" value="Small_GTPase"/>
</dbReference>
<proteinExistence type="inferred from homology"/>
<evidence type="ECO:0000313" key="7">
    <source>
        <dbReference type="RefSeq" id="XP_026683030.1"/>
    </source>
</evidence>
<feature type="region of interest" description="Disordered" evidence="5">
    <location>
        <begin position="129"/>
        <end position="240"/>
    </location>
</feature>
<dbReference type="Proteomes" id="UP000079169">
    <property type="component" value="Unplaced"/>
</dbReference>
<comment type="catalytic activity">
    <reaction evidence="4">
        <text>GTP + H2O = GDP + phosphate + H(+)</text>
        <dbReference type="Rhea" id="RHEA:19669"/>
        <dbReference type="ChEBI" id="CHEBI:15377"/>
        <dbReference type="ChEBI" id="CHEBI:15378"/>
        <dbReference type="ChEBI" id="CHEBI:37565"/>
        <dbReference type="ChEBI" id="CHEBI:43474"/>
        <dbReference type="ChEBI" id="CHEBI:58189"/>
        <dbReference type="EC" id="3.6.5.2"/>
    </reaction>
</comment>
<feature type="compositionally biased region" description="Basic and acidic residues" evidence="5">
    <location>
        <begin position="219"/>
        <end position="229"/>
    </location>
</feature>
<protein>
    <recommendedName>
        <fullName evidence="2">small monomeric GTPase</fullName>
        <ecNumber evidence="2">3.6.5.2</ecNumber>
    </recommendedName>
</protein>
<evidence type="ECO:0000256" key="2">
    <source>
        <dbReference type="ARBA" id="ARBA00011984"/>
    </source>
</evidence>
<feature type="compositionally biased region" description="Basic and acidic residues" evidence="5">
    <location>
        <begin position="141"/>
        <end position="151"/>
    </location>
</feature>
<organism evidence="6 7">
    <name type="scientific">Diaphorina citri</name>
    <name type="common">Asian citrus psyllid</name>
    <dbReference type="NCBI Taxonomy" id="121845"/>
    <lineage>
        <taxon>Eukaryota</taxon>
        <taxon>Metazoa</taxon>
        <taxon>Ecdysozoa</taxon>
        <taxon>Arthropoda</taxon>
        <taxon>Hexapoda</taxon>
        <taxon>Insecta</taxon>
        <taxon>Pterygota</taxon>
        <taxon>Neoptera</taxon>
        <taxon>Paraneoptera</taxon>
        <taxon>Hemiptera</taxon>
        <taxon>Sternorrhyncha</taxon>
        <taxon>Psylloidea</taxon>
        <taxon>Psyllidae</taxon>
        <taxon>Diaphorininae</taxon>
        <taxon>Diaphorina</taxon>
    </lineage>
</organism>
<evidence type="ECO:0000256" key="5">
    <source>
        <dbReference type="SAM" id="MobiDB-lite"/>
    </source>
</evidence>
<accession>A0A3Q0J8H9</accession>
<dbReference type="Gene3D" id="3.40.50.300">
    <property type="entry name" value="P-loop containing nucleotide triphosphate hydrolases"/>
    <property type="match status" value="1"/>
</dbReference>
<dbReference type="KEGG" id="dci:103514193"/>
<keyword evidence="3" id="KW-0378">Hydrolase</keyword>
<comment type="similarity">
    <text evidence="1">Belongs to the small GTPase superfamily. Ras family.</text>
</comment>
<dbReference type="GO" id="GO:0005525">
    <property type="term" value="F:GTP binding"/>
    <property type="evidence" value="ECO:0007669"/>
    <property type="project" value="InterPro"/>
</dbReference>
<dbReference type="STRING" id="121845.A0A3Q0J8H9"/>
<evidence type="ECO:0000256" key="4">
    <source>
        <dbReference type="ARBA" id="ARBA00048098"/>
    </source>
</evidence>
<dbReference type="PANTHER" id="PTHR45704">
    <property type="entry name" value="RAS-LIKE FAMILY MEMBER 11"/>
    <property type="match status" value="1"/>
</dbReference>
<dbReference type="AlphaFoldDB" id="A0A3Q0J8H9"/>
<dbReference type="EC" id="3.6.5.2" evidence="2"/>
<dbReference type="InterPro" id="IPR027417">
    <property type="entry name" value="P-loop_NTPase"/>
</dbReference>
<dbReference type="GeneID" id="103514193"/>
<evidence type="ECO:0000313" key="6">
    <source>
        <dbReference type="Proteomes" id="UP000079169"/>
    </source>
</evidence>
<keyword evidence="6" id="KW-1185">Reference proteome</keyword>
<evidence type="ECO:0000256" key="3">
    <source>
        <dbReference type="ARBA" id="ARBA00022801"/>
    </source>
</evidence>
<gene>
    <name evidence="7" type="primary">LOC103514193</name>
</gene>
<dbReference type="RefSeq" id="XP_026683030.1">
    <property type="nucleotide sequence ID" value="XM_026827229.1"/>
</dbReference>
<dbReference type="PaxDb" id="121845-A0A3Q0J8H9"/>
<reference evidence="7" key="1">
    <citation type="submission" date="2025-08" db="UniProtKB">
        <authorList>
            <consortium name="RefSeq"/>
        </authorList>
    </citation>
    <scope>IDENTIFICATION</scope>
</reference>
<dbReference type="Pfam" id="PF00071">
    <property type="entry name" value="Ras"/>
    <property type="match status" value="1"/>
</dbReference>
<dbReference type="SUPFAM" id="SSF52540">
    <property type="entry name" value="P-loop containing nucleoside triphosphate hydrolases"/>
    <property type="match status" value="1"/>
</dbReference>